<evidence type="ECO:0000256" key="1">
    <source>
        <dbReference type="SAM" id="SignalP"/>
    </source>
</evidence>
<name>A0ABP0XU11_9ROSI</name>
<proteinExistence type="predicted"/>
<evidence type="ECO:0000313" key="2">
    <source>
        <dbReference type="EMBL" id="CAK9311642.1"/>
    </source>
</evidence>
<accession>A0ABP0XU11</accession>
<keyword evidence="3" id="KW-1185">Reference proteome</keyword>
<evidence type="ECO:0008006" key="4">
    <source>
        <dbReference type="Google" id="ProtNLM"/>
    </source>
</evidence>
<sequence length="105" mass="11848">MILFFFTLAGCLHFSLFDQSEDHQLRMVPGRSFLCGLLAPYLRTWSEHSPLGHWITLGHLCPRFKQALTCKVPHLPLRNKSGTCVLTTFGALYRASNSSPRVTSL</sequence>
<dbReference type="Proteomes" id="UP001642487">
    <property type="component" value="Chromosome 10"/>
</dbReference>
<dbReference type="EMBL" id="OZ021744">
    <property type="protein sequence ID" value="CAK9311642.1"/>
    <property type="molecule type" value="Genomic_DNA"/>
</dbReference>
<feature type="signal peptide" evidence="1">
    <location>
        <begin position="1"/>
        <end position="17"/>
    </location>
</feature>
<protein>
    <recommendedName>
        <fullName evidence="4">Secreted protein</fullName>
    </recommendedName>
</protein>
<reference evidence="2 3" key="1">
    <citation type="submission" date="2024-03" db="EMBL/GenBank/DDBJ databases">
        <authorList>
            <person name="Gkanogiannis A."/>
            <person name="Becerra Lopez-Lavalle L."/>
        </authorList>
    </citation>
    <scope>NUCLEOTIDE SEQUENCE [LARGE SCALE GENOMIC DNA]</scope>
</reference>
<feature type="chain" id="PRO_5045675322" description="Secreted protein" evidence="1">
    <location>
        <begin position="18"/>
        <end position="105"/>
    </location>
</feature>
<organism evidence="2 3">
    <name type="scientific">Citrullus colocynthis</name>
    <name type="common">colocynth</name>
    <dbReference type="NCBI Taxonomy" id="252529"/>
    <lineage>
        <taxon>Eukaryota</taxon>
        <taxon>Viridiplantae</taxon>
        <taxon>Streptophyta</taxon>
        <taxon>Embryophyta</taxon>
        <taxon>Tracheophyta</taxon>
        <taxon>Spermatophyta</taxon>
        <taxon>Magnoliopsida</taxon>
        <taxon>eudicotyledons</taxon>
        <taxon>Gunneridae</taxon>
        <taxon>Pentapetalae</taxon>
        <taxon>rosids</taxon>
        <taxon>fabids</taxon>
        <taxon>Cucurbitales</taxon>
        <taxon>Cucurbitaceae</taxon>
        <taxon>Benincaseae</taxon>
        <taxon>Citrullus</taxon>
    </lineage>
</organism>
<keyword evidence="1" id="KW-0732">Signal</keyword>
<gene>
    <name evidence="2" type="ORF">CITCOLO1_LOCUS3304</name>
</gene>
<evidence type="ECO:0000313" key="3">
    <source>
        <dbReference type="Proteomes" id="UP001642487"/>
    </source>
</evidence>